<dbReference type="InterPro" id="IPR012914">
    <property type="entry name" value="PucR_dom"/>
</dbReference>
<accession>A0ABY4F009</accession>
<evidence type="ECO:0000259" key="1">
    <source>
        <dbReference type="Pfam" id="PF07905"/>
    </source>
</evidence>
<dbReference type="InterPro" id="IPR042070">
    <property type="entry name" value="PucR_C-HTH_sf"/>
</dbReference>
<dbReference type="InterPro" id="IPR025736">
    <property type="entry name" value="PucR_C-HTH_dom"/>
</dbReference>
<dbReference type="Gene3D" id="1.10.10.2840">
    <property type="entry name" value="PucR C-terminal helix-turn-helix domain"/>
    <property type="match status" value="1"/>
</dbReference>
<name>A0ABY4F009_9BACI</name>
<dbReference type="PANTHER" id="PTHR33744">
    <property type="entry name" value="CARBOHYDRATE DIACID REGULATOR"/>
    <property type="match status" value="1"/>
</dbReference>
<sequence length="520" mass="61288">MHLTIKEALGVFPFSESKLVAGTQSTTRWITAVNIMDAPDIQNWVKEGELLFTTAFIWKDNLDKAINIIKELEKKQCAGLGIKLGRYWKEIPQAIIDIADKLDFPIFELPYSYTFSDQIKALYDEAHHKKERWLHDKLVTQKELLTFQQFDHNFDEYLKLVARFIQYPFALLSVDIEVLHNYTRLTDTQLLQKWQKNKAEHITLELTHEEKHYGYVFILDDFHNQLTKEEEMLFDQIGEIVAVYLSKQPNHIVESKEEVTFSSLLLDYVENQIDMDTFSEQLTEEDQLLLTSPYWTVLLNNSDNLTSEEILFFKEQLTIHPYFKSYRLRFFNWDGYPLAVIFDPNAKDRVFQRTNLFLPVLEELLKLTKTQGCLVVSRQNHELATFNASVQECTNASRLAKELDYTENVIITEDLDFFSLYQYIPDHLMETFYQNTFDTLLHDSTNFEKDMLATLETYIECNGNLKEVANRLFVHRNTVVYRLDKISNLLQIDLKNIDDLLRVKMALTFIQLKNIRKQIS</sequence>
<dbReference type="Proteomes" id="UP000831782">
    <property type="component" value="Chromosome"/>
</dbReference>
<feature type="domain" description="PucR C-terminal helix-turn-helix" evidence="2">
    <location>
        <begin position="452"/>
        <end position="507"/>
    </location>
</feature>
<keyword evidence="4" id="KW-1185">Reference proteome</keyword>
<dbReference type="Pfam" id="PF07905">
    <property type="entry name" value="PucR"/>
    <property type="match status" value="1"/>
</dbReference>
<gene>
    <name evidence="3" type="ORF">MUN88_03715</name>
</gene>
<dbReference type="RefSeq" id="WP_244720994.1">
    <property type="nucleotide sequence ID" value="NZ_CP095072.1"/>
</dbReference>
<dbReference type="InterPro" id="IPR051448">
    <property type="entry name" value="CdaR-like_regulators"/>
</dbReference>
<reference evidence="3 4" key="1">
    <citation type="submission" date="2022-04" db="EMBL/GenBank/DDBJ databases">
        <title>Gracilibacillus sp. isolated from saltern.</title>
        <authorList>
            <person name="Won M."/>
            <person name="Lee C.-M."/>
            <person name="Woen H.-Y."/>
            <person name="Kwon S.-W."/>
        </authorList>
    </citation>
    <scope>NUCLEOTIDE SEQUENCE [LARGE SCALE GENOMIC DNA]</scope>
    <source>
        <strain evidence="3 4">SSWR10-1</strain>
    </source>
</reference>
<feature type="domain" description="Purine catabolism PurC-like" evidence="1">
    <location>
        <begin position="14"/>
        <end position="122"/>
    </location>
</feature>
<proteinExistence type="predicted"/>
<protein>
    <submittedName>
        <fullName evidence="3">PucR family transcriptional regulator</fullName>
    </submittedName>
</protein>
<organism evidence="3 4">
    <name type="scientific">Gracilibacillus caseinilyticus</name>
    <dbReference type="NCBI Taxonomy" id="2932256"/>
    <lineage>
        <taxon>Bacteria</taxon>
        <taxon>Bacillati</taxon>
        <taxon>Bacillota</taxon>
        <taxon>Bacilli</taxon>
        <taxon>Bacillales</taxon>
        <taxon>Bacillaceae</taxon>
        <taxon>Gracilibacillus</taxon>
    </lineage>
</organism>
<evidence type="ECO:0000313" key="4">
    <source>
        <dbReference type="Proteomes" id="UP000831782"/>
    </source>
</evidence>
<evidence type="ECO:0000313" key="3">
    <source>
        <dbReference type="EMBL" id="UOQ49244.1"/>
    </source>
</evidence>
<dbReference type="Pfam" id="PF13556">
    <property type="entry name" value="HTH_30"/>
    <property type="match status" value="1"/>
</dbReference>
<dbReference type="EMBL" id="CP095072">
    <property type="protein sequence ID" value="UOQ49244.1"/>
    <property type="molecule type" value="Genomic_DNA"/>
</dbReference>
<evidence type="ECO:0000259" key="2">
    <source>
        <dbReference type="Pfam" id="PF13556"/>
    </source>
</evidence>